<protein>
    <submittedName>
        <fullName evidence="10">Ger(X)C family spore germination protein</fullName>
    </submittedName>
</protein>
<comment type="subcellular location">
    <subcellularLocation>
        <location evidence="1">Membrane</location>
        <topology evidence="1">Lipid-anchor</topology>
    </subcellularLocation>
</comment>
<keyword evidence="4" id="KW-0732">Signal</keyword>
<evidence type="ECO:0000313" key="11">
    <source>
        <dbReference type="Proteomes" id="UP000626786"/>
    </source>
</evidence>
<dbReference type="RefSeq" id="WP_191694722.1">
    <property type="nucleotide sequence ID" value="NZ_JACSQN010000008.1"/>
</dbReference>
<dbReference type="InterPro" id="IPR038501">
    <property type="entry name" value="Spore_GerAC_C_sf"/>
</dbReference>
<evidence type="ECO:0000256" key="1">
    <source>
        <dbReference type="ARBA" id="ARBA00004635"/>
    </source>
</evidence>
<comment type="caution">
    <text evidence="10">The sequence shown here is derived from an EMBL/GenBank/DDBJ whole genome shotgun (WGS) entry which is preliminary data.</text>
</comment>
<evidence type="ECO:0000313" key="10">
    <source>
        <dbReference type="EMBL" id="MBD7984999.1"/>
    </source>
</evidence>
<dbReference type="PANTHER" id="PTHR35789">
    <property type="entry name" value="SPORE GERMINATION PROTEIN B3"/>
    <property type="match status" value="1"/>
</dbReference>
<keyword evidence="6" id="KW-0564">Palmitate</keyword>
<dbReference type="Pfam" id="PF05504">
    <property type="entry name" value="Spore_GerAC"/>
    <property type="match status" value="1"/>
</dbReference>
<reference evidence="10 11" key="1">
    <citation type="submission" date="2020-08" db="EMBL/GenBank/DDBJ databases">
        <title>A Genomic Blueprint of the Chicken Gut Microbiome.</title>
        <authorList>
            <person name="Gilroy R."/>
            <person name="Ravi A."/>
            <person name="Getino M."/>
            <person name="Pursley I."/>
            <person name="Horton D.L."/>
            <person name="Alikhan N.-F."/>
            <person name="Baker D."/>
            <person name="Gharbi K."/>
            <person name="Hall N."/>
            <person name="Watson M."/>
            <person name="Adriaenssens E.M."/>
            <person name="Foster-Nyarko E."/>
            <person name="Jarju S."/>
            <person name="Secka A."/>
            <person name="Antonio M."/>
            <person name="Oren A."/>
            <person name="Chaudhuri R."/>
            <person name="La Ragione R.M."/>
            <person name="Hildebrand F."/>
            <person name="Pallen M.J."/>
        </authorList>
    </citation>
    <scope>NUCLEOTIDE SEQUENCE [LARGE SCALE GENOMIC DNA]</scope>
    <source>
        <strain evidence="10 11">Sa2YVA2</strain>
    </source>
</reference>
<dbReference type="Proteomes" id="UP000626786">
    <property type="component" value="Unassembled WGS sequence"/>
</dbReference>
<keyword evidence="5" id="KW-0472">Membrane</keyword>
<dbReference type="InterPro" id="IPR057336">
    <property type="entry name" value="GerAC_N"/>
</dbReference>
<evidence type="ECO:0000256" key="4">
    <source>
        <dbReference type="ARBA" id="ARBA00022729"/>
    </source>
</evidence>
<dbReference type="Gene3D" id="3.30.300.210">
    <property type="entry name" value="Nutrient germinant receptor protein C, domain 3"/>
    <property type="match status" value="1"/>
</dbReference>
<proteinExistence type="inferred from homology"/>
<keyword evidence="7" id="KW-0449">Lipoprotein</keyword>
<keyword evidence="3" id="KW-0309">Germination</keyword>
<accession>A0ABR8UAC9</accession>
<evidence type="ECO:0000256" key="2">
    <source>
        <dbReference type="ARBA" id="ARBA00007886"/>
    </source>
</evidence>
<dbReference type="PANTHER" id="PTHR35789:SF1">
    <property type="entry name" value="SPORE GERMINATION PROTEIN B3"/>
    <property type="match status" value="1"/>
</dbReference>
<evidence type="ECO:0000256" key="3">
    <source>
        <dbReference type="ARBA" id="ARBA00022544"/>
    </source>
</evidence>
<feature type="domain" description="Spore germination protein N-terminal" evidence="9">
    <location>
        <begin position="41"/>
        <end position="217"/>
    </location>
</feature>
<organism evidence="10 11">
    <name type="scientific">Sporosarcina quadrami</name>
    <dbReference type="NCBI Taxonomy" id="2762234"/>
    <lineage>
        <taxon>Bacteria</taxon>
        <taxon>Bacillati</taxon>
        <taxon>Bacillota</taxon>
        <taxon>Bacilli</taxon>
        <taxon>Bacillales</taxon>
        <taxon>Caryophanaceae</taxon>
        <taxon>Sporosarcina</taxon>
    </lineage>
</organism>
<evidence type="ECO:0000256" key="7">
    <source>
        <dbReference type="ARBA" id="ARBA00023288"/>
    </source>
</evidence>
<feature type="domain" description="Spore germination GerAC-like C-terminal" evidence="8">
    <location>
        <begin position="243"/>
        <end position="369"/>
    </location>
</feature>
<sequence length="401" mass="45903">MLKLHAKSDLQLTTQDREGKMKKRLLVILLMIMVFLSGCWDTKEPERMLYINGIGVDYKDGKYEVHAQIINFANVAKSELPPSNQPQAEVGFATGKTVDEAVFKLYHSIDQTVYWGHFSYLVVSEEVLKNVELSPIIDLFIRYRETRYQIWVYTTTDPVQEVLLVRPVINKAITLSKLGDPENSFKQESFINPIDMRKLIIDMNEPSHEAMIPLIKIMENWKSIDESIKAPVLSGVGVATPNGFKGFIEGDDVRGMQWMSNETKRGQVTFKSDGDEFITVNVEKVKVKVHPVVQAGEVVFDVNVELEGIVSVIQGEVSMDELKKGIMKEVEKEIKTTYEAALKKDIDIYRLSEDLYRKNVKAWKQYHKDGKVELNEDSIRNLKVKVVKLESLRKSIQETIE</sequence>
<evidence type="ECO:0000256" key="6">
    <source>
        <dbReference type="ARBA" id="ARBA00023139"/>
    </source>
</evidence>
<evidence type="ECO:0000256" key="5">
    <source>
        <dbReference type="ARBA" id="ARBA00023136"/>
    </source>
</evidence>
<dbReference type="Pfam" id="PF25198">
    <property type="entry name" value="Spore_GerAC_N"/>
    <property type="match status" value="1"/>
</dbReference>
<dbReference type="InterPro" id="IPR008844">
    <property type="entry name" value="Spore_GerAC-like"/>
</dbReference>
<dbReference type="NCBIfam" id="TIGR02887">
    <property type="entry name" value="spore_ger_x_C"/>
    <property type="match status" value="1"/>
</dbReference>
<dbReference type="InterPro" id="IPR046953">
    <property type="entry name" value="Spore_GerAC-like_C"/>
</dbReference>
<evidence type="ECO:0000259" key="8">
    <source>
        <dbReference type="Pfam" id="PF05504"/>
    </source>
</evidence>
<comment type="similarity">
    <text evidence="2">Belongs to the GerABKC lipoprotein family.</text>
</comment>
<dbReference type="EMBL" id="JACSQN010000008">
    <property type="protein sequence ID" value="MBD7984999.1"/>
    <property type="molecule type" value="Genomic_DNA"/>
</dbReference>
<name>A0ABR8UAC9_9BACL</name>
<keyword evidence="11" id="KW-1185">Reference proteome</keyword>
<evidence type="ECO:0000259" key="9">
    <source>
        <dbReference type="Pfam" id="PF25198"/>
    </source>
</evidence>
<gene>
    <name evidence="10" type="ORF">H9649_10410</name>
</gene>